<dbReference type="InterPro" id="IPR002641">
    <property type="entry name" value="PNPLA_dom"/>
</dbReference>
<dbReference type="InterPro" id="IPR016035">
    <property type="entry name" value="Acyl_Trfase/lysoPLipase"/>
</dbReference>
<dbReference type="RefSeq" id="WP_079764678.1">
    <property type="nucleotide sequence ID" value="NZ_JANKBY010000034.1"/>
</dbReference>
<feature type="active site" description="Proton acceptor" evidence="4">
    <location>
        <position position="201"/>
    </location>
</feature>
<dbReference type="AlphaFoldDB" id="A0A9X2M9I1"/>
<name>A0A9X2M9I1_9FIRM</name>
<dbReference type="EMBL" id="JANKBY010000034">
    <property type="protein sequence ID" value="MCR1822083.1"/>
    <property type="molecule type" value="Genomic_DNA"/>
</dbReference>
<organism evidence="6 7">
    <name type="scientific">Terrisporobacter muris</name>
    <dbReference type="NCBI Taxonomy" id="2963284"/>
    <lineage>
        <taxon>Bacteria</taxon>
        <taxon>Bacillati</taxon>
        <taxon>Bacillota</taxon>
        <taxon>Clostridia</taxon>
        <taxon>Peptostreptococcales</taxon>
        <taxon>Peptostreptococcaceae</taxon>
        <taxon>Terrisporobacter</taxon>
    </lineage>
</organism>
<evidence type="ECO:0000256" key="2">
    <source>
        <dbReference type="ARBA" id="ARBA00022963"/>
    </source>
</evidence>
<evidence type="ECO:0000313" key="7">
    <source>
        <dbReference type="Proteomes" id="UP001140817"/>
    </source>
</evidence>
<dbReference type="PROSITE" id="PS51635">
    <property type="entry name" value="PNPLA"/>
    <property type="match status" value="1"/>
</dbReference>
<dbReference type="SUPFAM" id="SSF52151">
    <property type="entry name" value="FabD/lysophospholipase-like"/>
    <property type="match status" value="1"/>
</dbReference>
<comment type="caution">
    <text evidence="6">The sequence shown here is derived from an EMBL/GenBank/DDBJ whole genome shotgun (WGS) entry which is preliminary data.</text>
</comment>
<evidence type="ECO:0000256" key="3">
    <source>
        <dbReference type="ARBA" id="ARBA00023098"/>
    </source>
</evidence>
<keyword evidence="7" id="KW-1185">Reference proteome</keyword>
<feature type="domain" description="PNPLA" evidence="5">
    <location>
        <begin position="26"/>
        <end position="214"/>
    </location>
</feature>
<evidence type="ECO:0000256" key="1">
    <source>
        <dbReference type="ARBA" id="ARBA00022801"/>
    </source>
</evidence>
<feature type="active site" description="Nucleophile" evidence="4">
    <location>
        <position position="59"/>
    </location>
</feature>
<keyword evidence="1 4" id="KW-0378">Hydrolase</keyword>
<dbReference type="Gene3D" id="3.40.1090.10">
    <property type="entry name" value="Cytosolic phospholipase A2 catalytic domain"/>
    <property type="match status" value="2"/>
</dbReference>
<dbReference type="Proteomes" id="UP001140817">
    <property type="component" value="Unassembled WGS sequence"/>
</dbReference>
<keyword evidence="2 4" id="KW-0442">Lipid degradation</keyword>
<proteinExistence type="predicted"/>
<evidence type="ECO:0000256" key="4">
    <source>
        <dbReference type="PROSITE-ProRule" id="PRU01161"/>
    </source>
</evidence>
<dbReference type="PANTHER" id="PTHR14226">
    <property type="entry name" value="NEUROPATHY TARGET ESTERASE/SWISS CHEESE D.MELANOGASTER"/>
    <property type="match status" value="1"/>
</dbReference>
<dbReference type="CDD" id="cd07209">
    <property type="entry name" value="Pat_hypo_Ecoli_Z1214_like"/>
    <property type="match status" value="1"/>
</dbReference>
<evidence type="ECO:0000313" key="6">
    <source>
        <dbReference type="EMBL" id="MCR1822083.1"/>
    </source>
</evidence>
<comment type="caution">
    <text evidence="4">Lacks conserved residue(s) required for the propagation of feature annotation.</text>
</comment>
<dbReference type="PANTHER" id="PTHR14226:SF29">
    <property type="entry name" value="NEUROPATHY TARGET ESTERASE SWS"/>
    <property type="match status" value="1"/>
</dbReference>
<dbReference type="InterPro" id="IPR050301">
    <property type="entry name" value="NTE"/>
</dbReference>
<evidence type="ECO:0000259" key="5">
    <source>
        <dbReference type="PROSITE" id="PS51635"/>
    </source>
</evidence>
<gene>
    <name evidence="6" type="ORF">NSA58_04715</name>
</gene>
<dbReference type="GO" id="GO:0016787">
    <property type="term" value="F:hydrolase activity"/>
    <property type="evidence" value="ECO:0007669"/>
    <property type="project" value="UniProtKB-UniRule"/>
</dbReference>
<feature type="short sequence motif" description="GXGXXG" evidence="4">
    <location>
        <begin position="30"/>
        <end position="35"/>
    </location>
</feature>
<sequence>MEKIWRMYYIIYILHEKLGDKMKKGLVLEGGGTKGAYQIGAYRALKDLGIQFTGIAGTSIGALNGALIVQGDFDAMEDIWVNYDYKSFMNIDEDTYERYKNLEMKAKNFHDVVELMNKARKNQGIDISPLRKLLEEKIDEDKIRKSNIDFGITTAYWDGKIFPKLLYTDDIPEGRLVDYLIASASLPIFQLDKLDDKLYLDGMFSDNIPINMLAQKGYDDIVVIRLVDDFLGRMIINRYQDLNLKVIVPSQYLGGSLNKDKDHIETNIKLGYLDTMKAYKRYDGVNYFFNLDCKYNEDYCFNKICNLSKDTINDLCYLLNIKKDINRRTLMENIIPKIIEVLDIDKSSTYKDIFYSIYERKLEENNINRIELYDFNKVVQVCNKQMNDDKLLVTHSISKLAKIITNLIIYDFNKQK</sequence>
<keyword evidence="3 4" id="KW-0443">Lipid metabolism</keyword>
<dbReference type="Pfam" id="PF01734">
    <property type="entry name" value="Patatin"/>
    <property type="match status" value="1"/>
</dbReference>
<reference evidence="6" key="1">
    <citation type="submission" date="2022-07" db="EMBL/GenBank/DDBJ databases">
        <title>Enhanced cultured diversity of the mouse gut microbiota enables custom-made synthetic communities.</title>
        <authorList>
            <person name="Afrizal A."/>
        </authorList>
    </citation>
    <scope>NUCLEOTIDE SEQUENCE</scope>
    <source>
        <strain evidence="6">DSM 29186</strain>
    </source>
</reference>
<feature type="short sequence motif" description="GXSXG" evidence="4">
    <location>
        <begin position="57"/>
        <end position="61"/>
    </location>
</feature>
<accession>A0A9X2M9I1</accession>
<dbReference type="GO" id="GO:0016042">
    <property type="term" value="P:lipid catabolic process"/>
    <property type="evidence" value="ECO:0007669"/>
    <property type="project" value="UniProtKB-UniRule"/>
</dbReference>
<protein>
    <submittedName>
        <fullName evidence="6">Patatin-like phospholipase family protein</fullName>
    </submittedName>
</protein>